<reference evidence="1 2" key="1">
    <citation type="submission" date="2005-09" db="EMBL/GenBank/DDBJ databases">
        <authorList>
            <person name="Mural R.J."/>
            <person name="Li P.W."/>
            <person name="Adams M.D."/>
            <person name="Amanatides P.G."/>
            <person name="Baden-Tillson H."/>
            <person name="Barnstead M."/>
            <person name="Chin S.H."/>
            <person name="Dew I."/>
            <person name="Evans C.A."/>
            <person name="Ferriera S."/>
            <person name="Flanigan M."/>
            <person name="Fosler C."/>
            <person name="Glodek A."/>
            <person name="Gu Z."/>
            <person name="Holt R.A."/>
            <person name="Jennings D."/>
            <person name="Kraft C.L."/>
            <person name="Lu F."/>
            <person name="Nguyen T."/>
            <person name="Nusskern D.R."/>
            <person name="Pfannkoch C.M."/>
            <person name="Sitter C."/>
            <person name="Sutton G.G."/>
            <person name="Venter J.C."/>
            <person name="Wang Z."/>
            <person name="Woodage T."/>
            <person name="Zheng X.H."/>
            <person name="Zhong F."/>
        </authorList>
    </citation>
    <scope>NUCLEOTIDE SEQUENCE [LARGE SCALE GENOMIC DNA]</scope>
    <source>
        <strain>BN</strain>
        <strain evidence="2">Sprague-Dawley</strain>
    </source>
</reference>
<dbReference type="EMBL" id="CH473965">
    <property type="protein sequence ID" value="EDL99293.1"/>
    <property type="molecule type" value="Genomic_DNA"/>
</dbReference>
<evidence type="ECO:0000313" key="1">
    <source>
        <dbReference type="EMBL" id="EDL99293.1"/>
    </source>
</evidence>
<dbReference type="Proteomes" id="UP000234681">
    <property type="component" value="Chromosome 9"/>
</dbReference>
<protein>
    <submittedName>
        <fullName evidence="1">RCG22279</fullName>
    </submittedName>
</protein>
<sequence length="38" mass="4460">MLRLWSDLQAVHRFPALLVILLGRRIRCDLVGESNREL</sequence>
<name>A6INB7_RAT</name>
<evidence type="ECO:0000313" key="2">
    <source>
        <dbReference type="Proteomes" id="UP000234681"/>
    </source>
</evidence>
<proteinExistence type="predicted"/>
<organism evidence="1 2">
    <name type="scientific">Rattus norvegicus</name>
    <name type="common">Rat</name>
    <dbReference type="NCBI Taxonomy" id="10116"/>
    <lineage>
        <taxon>Eukaryota</taxon>
        <taxon>Metazoa</taxon>
        <taxon>Chordata</taxon>
        <taxon>Craniata</taxon>
        <taxon>Vertebrata</taxon>
        <taxon>Euteleostomi</taxon>
        <taxon>Mammalia</taxon>
        <taxon>Eutheria</taxon>
        <taxon>Euarchontoglires</taxon>
        <taxon>Glires</taxon>
        <taxon>Rodentia</taxon>
        <taxon>Myomorpha</taxon>
        <taxon>Muroidea</taxon>
        <taxon>Muridae</taxon>
        <taxon>Murinae</taxon>
        <taxon>Rattus</taxon>
    </lineage>
</organism>
<gene>
    <name evidence="1" type="ORF">rCG_22279</name>
</gene>
<dbReference type="AlphaFoldDB" id="A6INB7"/>
<accession>A6INB7</accession>